<evidence type="ECO:0000256" key="1">
    <source>
        <dbReference type="SAM" id="MobiDB-lite"/>
    </source>
</evidence>
<dbReference type="AlphaFoldDB" id="A0AA45ALD4"/>
<feature type="compositionally biased region" description="Basic and acidic residues" evidence="1">
    <location>
        <begin position="93"/>
        <end position="102"/>
    </location>
</feature>
<evidence type="ECO:0000313" key="3">
    <source>
        <dbReference type="Proteomes" id="UP000236305"/>
    </source>
</evidence>
<protein>
    <submittedName>
        <fullName evidence="2">Uncharacterized protein</fullName>
    </submittedName>
</protein>
<dbReference type="Proteomes" id="UP000236305">
    <property type="component" value="Unassembled WGS sequence"/>
</dbReference>
<feature type="region of interest" description="Disordered" evidence="1">
    <location>
        <begin position="78"/>
        <end position="129"/>
    </location>
</feature>
<sequence>MAGIVMSFTPAAQIGVTEDYLGPNPEQTWNIMINNPPPFRVSTQFKLTPTLDQAPPPERRFLRKAEVDEACQNQGLDGTDINELRRASRKGRQGLDRADRQPELAALDECASDKDPNPEYENDSDDIEGSMDEVEGLTLDETVEMHHLIDAIAGETDEDKDALGEVPVELAKKQPIDAEILVGDSTAFVDFLSTVNISLRNCTSCTTVDALLARMPSDGSRDTTGFRMSLWIHCLG</sequence>
<accession>A0AA45ALD4</accession>
<gene>
    <name evidence="2" type="ORF">BJF96_g5521</name>
</gene>
<evidence type="ECO:0000313" key="2">
    <source>
        <dbReference type="EMBL" id="PNH31300.1"/>
    </source>
</evidence>
<dbReference type="EMBL" id="MPSH01000017">
    <property type="protein sequence ID" value="PNH31300.1"/>
    <property type="molecule type" value="Genomic_DNA"/>
</dbReference>
<name>A0AA45ALD4_VERDA</name>
<reference evidence="2 3" key="1">
    <citation type="submission" date="2017-12" db="EMBL/GenBank/DDBJ databases">
        <title>Comparative genomics yields insights into virulence evolution of Verticillium dahliae.</title>
        <authorList>
            <person name="Fan R."/>
            <person name="Armitage A.D."/>
            <person name="Cascant-Lopez E."/>
            <person name="Sobczyk M."/>
            <person name="Cockerton H.M."/>
            <person name="Harrison R.J."/>
        </authorList>
    </citation>
    <scope>NUCLEOTIDE SEQUENCE [LARGE SCALE GENOMIC DNA]</scope>
    <source>
        <strain evidence="2 3">12008</strain>
    </source>
</reference>
<organism evidence="2 3">
    <name type="scientific">Verticillium dahliae</name>
    <name type="common">Verticillium wilt</name>
    <dbReference type="NCBI Taxonomy" id="27337"/>
    <lineage>
        <taxon>Eukaryota</taxon>
        <taxon>Fungi</taxon>
        <taxon>Dikarya</taxon>
        <taxon>Ascomycota</taxon>
        <taxon>Pezizomycotina</taxon>
        <taxon>Sordariomycetes</taxon>
        <taxon>Hypocreomycetidae</taxon>
        <taxon>Glomerellales</taxon>
        <taxon>Plectosphaerellaceae</taxon>
        <taxon>Verticillium</taxon>
    </lineage>
</organism>
<comment type="caution">
    <text evidence="2">The sequence shown here is derived from an EMBL/GenBank/DDBJ whole genome shotgun (WGS) entry which is preliminary data.</text>
</comment>
<proteinExistence type="predicted"/>
<feature type="compositionally biased region" description="Acidic residues" evidence="1">
    <location>
        <begin position="118"/>
        <end position="129"/>
    </location>
</feature>